<keyword evidence="4 6" id="KW-1133">Transmembrane helix</keyword>
<dbReference type="InterPro" id="IPR004869">
    <property type="entry name" value="MMPL_dom"/>
</dbReference>
<dbReference type="SUPFAM" id="SSF82866">
    <property type="entry name" value="Multidrug efflux transporter AcrB transmembrane domain"/>
    <property type="match status" value="2"/>
</dbReference>
<dbReference type="RefSeq" id="WP_138209034.1">
    <property type="nucleotide sequence ID" value="NZ_CBCRUQ010000010.1"/>
</dbReference>
<evidence type="ECO:0000256" key="2">
    <source>
        <dbReference type="ARBA" id="ARBA00022475"/>
    </source>
</evidence>
<name>A0A4U9QWV0_HATHI</name>
<keyword evidence="2" id="KW-1003">Cell membrane</keyword>
<feature type="transmembrane region" description="Helical" evidence="6">
    <location>
        <begin position="650"/>
        <end position="673"/>
    </location>
</feature>
<accession>A0A4U9QWV0</accession>
<dbReference type="InterPro" id="IPR000731">
    <property type="entry name" value="SSD"/>
</dbReference>
<dbReference type="EMBL" id="LR590481">
    <property type="protein sequence ID" value="VTQ82578.1"/>
    <property type="molecule type" value="Genomic_DNA"/>
</dbReference>
<evidence type="ECO:0000256" key="6">
    <source>
        <dbReference type="SAM" id="Phobius"/>
    </source>
</evidence>
<dbReference type="Pfam" id="PF03176">
    <property type="entry name" value="MMPL"/>
    <property type="match status" value="2"/>
</dbReference>
<keyword evidence="5 6" id="KW-0472">Membrane</keyword>
<evidence type="ECO:0000313" key="8">
    <source>
        <dbReference type="EMBL" id="VTQ82578.1"/>
    </source>
</evidence>
<dbReference type="AlphaFoldDB" id="A0A4U9QWV0"/>
<feature type="transmembrane region" description="Helical" evidence="6">
    <location>
        <begin position="571"/>
        <end position="591"/>
    </location>
</feature>
<feature type="transmembrane region" description="Helical" evidence="6">
    <location>
        <begin position="621"/>
        <end position="638"/>
    </location>
</feature>
<evidence type="ECO:0000313" key="9">
    <source>
        <dbReference type="Proteomes" id="UP000308489"/>
    </source>
</evidence>
<evidence type="ECO:0000259" key="7">
    <source>
        <dbReference type="PROSITE" id="PS50156"/>
    </source>
</evidence>
<organism evidence="8 9">
    <name type="scientific">Hathewaya histolytica</name>
    <name type="common">Clostridium histolyticum</name>
    <dbReference type="NCBI Taxonomy" id="1498"/>
    <lineage>
        <taxon>Bacteria</taxon>
        <taxon>Bacillati</taxon>
        <taxon>Bacillota</taxon>
        <taxon>Clostridia</taxon>
        <taxon>Eubacteriales</taxon>
        <taxon>Clostridiaceae</taxon>
        <taxon>Hathewaya</taxon>
    </lineage>
</organism>
<feature type="domain" description="SSD" evidence="7">
    <location>
        <begin position="526"/>
        <end position="672"/>
    </location>
</feature>
<dbReference type="Gene3D" id="1.20.1640.10">
    <property type="entry name" value="Multidrug efflux transporter AcrB transmembrane domain"/>
    <property type="match status" value="2"/>
</dbReference>
<dbReference type="KEGG" id="hhw:NCTC503_00210"/>
<keyword evidence="9" id="KW-1185">Reference proteome</keyword>
<feature type="transmembrane region" description="Helical" evidence="6">
    <location>
        <begin position="200"/>
        <end position="219"/>
    </location>
</feature>
<feature type="transmembrane region" description="Helical" evidence="6">
    <location>
        <begin position="300"/>
        <end position="326"/>
    </location>
</feature>
<feature type="transmembrane region" description="Helical" evidence="6">
    <location>
        <begin position="225"/>
        <end position="247"/>
    </location>
</feature>
<dbReference type="GO" id="GO:0005886">
    <property type="term" value="C:plasma membrane"/>
    <property type="evidence" value="ECO:0007669"/>
    <property type="project" value="UniProtKB-SubCell"/>
</dbReference>
<comment type="subcellular location">
    <subcellularLocation>
        <location evidence="1">Cell membrane</location>
        <topology evidence="1">Multi-pass membrane protein</topology>
    </subcellularLocation>
</comment>
<dbReference type="PROSITE" id="PS50156">
    <property type="entry name" value="SSD"/>
    <property type="match status" value="1"/>
</dbReference>
<sequence length="697" mass="77376">MKRFGEFIVKRRVLVILISLLLLIPSILGFIGTRINYDILSYLPQELDTMKGQKILDEEFSNASTGMLMVENMQSKDVVKLKEEIEKVKGVEKAIWISDAMDISVPKEMLPEKIRNMFYSKDTTLIMIKFKEGSASVNTFNAVDSIKKITGKRAFLGGMSAIIHDTRQLAEKETPFYVLIAVAFAIIVLMLTMESTVVPFIFLVGIGFPIAYNLGSNYFLGEISYITKALAAVLQLGVTMDYSIFLLHRYEEEKSKRENREEAMAEAIASTFTSIAGSSLTTIAGFLALCTMKLGLGKDIGIVMAKGVVLGVLSTVTTLPALLMFFDKAIHKYTHRTVMPGFKKVSNFVVKHNKALAVFFVVLFVPFIYAQNNTEVYYNLDEALPKDLDSIVATNKLKEDYKMTTTHFVITDKNIEPYKVKEMVGKIENIDGIENVLSYDSVMGASIPENFIPDEIKEVSKKGNYSLMMINSKYKAATKEENEQITKLNDIVKSYDKGAVIAGEGPLTKDLIDIADKDFKSVNVSSILAIFIIVLLVFSSLSIPVILVLAIELAISINLGLPYFTGTIVPFVASIVIGTIQLGATVDYAILMTSRFKEELNNGLNKYEAIKIAIEESSKSIVTSALTFFGATIGVYAVSKMELIKSLCLLMARGAIISMFSIIIMLPPLLIIFEKVISKTTRKWRDTSMESNQQSSL</sequence>
<evidence type="ECO:0000256" key="5">
    <source>
        <dbReference type="ARBA" id="ARBA00023136"/>
    </source>
</evidence>
<reference evidence="8 9" key="1">
    <citation type="submission" date="2019-05" db="EMBL/GenBank/DDBJ databases">
        <authorList>
            <consortium name="Pathogen Informatics"/>
        </authorList>
    </citation>
    <scope>NUCLEOTIDE SEQUENCE [LARGE SCALE GENOMIC DNA]</scope>
    <source>
        <strain evidence="8 9">NCTC503</strain>
    </source>
</reference>
<feature type="transmembrane region" description="Helical" evidence="6">
    <location>
        <begin position="176"/>
        <end position="193"/>
    </location>
</feature>
<dbReference type="InterPro" id="IPR050545">
    <property type="entry name" value="Mycobact_MmpL"/>
</dbReference>
<keyword evidence="3 6" id="KW-0812">Transmembrane</keyword>
<protein>
    <submittedName>
        <fullName evidence="8">Antibiotic ABC transporter permease</fullName>
    </submittedName>
</protein>
<evidence type="ECO:0000256" key="3">
    <source>
        <dbReference type="ARBA" id="ARBA00022692"/>
    </source>
</evidence>
<evidence type="ECO:0000256" key="1">
    <source>
        <dbReference type="ARBA" id="ARBA00004651"/>
    </source>
</evidence>
<dbReference type="OrthoDB" id="9782006at2"/>
<feature type="transmembrane region" description="Helical" evidence="6">
    <location>
        <begin position="527"/>
        <end position="551"/>
    </location>
</feature>
<proteinExistence type="predicted"/>
<feature type="transmembrane region" description="Helical" evidence="6">
    <location>
        <begin position="267"/>
        <end position="288"/>
    </location>
</feature>
<evidence type="ECO:0000256" key="4">
    <source>
        <dbReference type="ARBA" id="ARBA00022989"/>
    </source>
</evidence>
<gene>
    <name evidence="8" type="primary">ydgH</name>
    <name evidence="8" type="ORF">NCTC503_00210</name>
</gene>
<dbReference type="PANTHER" id="PTHR33406">
    <property type="entry name" value="MEMBRANE PROTEIN MJ1562-RELATED"/>
    <property type="match status" value="1"/>
</dbReference>
<dbReference type="Proteomes" id="UP000308489">
    <property type="component" value="Chromosome 1"/>
</dbReference>
<dbReference type="PANTHER" id="PTHR33406:SF13">
    <property type="entry name" value="MEMBRANE PROTEIN YDFJ"/>
    <property type="match status" value="1"/>
</dbReference>